<proteinExistence type="predicted"/>
<evidence type="ECO:0000313" key="3">
    <source>
        <dbReference type="EMBL" id="TYP95967.1"/>
    </source>
</evidence>
<sequence length="176" mass="19876">MYRITCLALIILCLGFHGAMGQQGYPKPKAKSLLFYIQHNRGHNTYLYQLNVASKGGLDQEKPIKVSRQLFDKNGEIRPLTDIQRRFAYGVKTRRLDDQSFSFVLAAYPEQEFLLKIISPGQGAVYTVVNGTKMKLDRLFLVQKDGTSGLGTKLDYILFQGVRADGKPVTEKFVPQ</sequence>
<gene>
    <name evidence="3" type="ORF">BC792_10859</name>
</gene>
<organism evidence="3 4">
    <name type="scientific">Sphingobacterium allocomposti</name>
    <dbReference type="NCBI Taxonomy" id="415956"/>
    <lineage>
        <taxon>Bacteria</taxon>
        <taxon>Pseudomonadati</taxon>
        <taxon>Bacteroidota</taxon>
        <taxon>Sphingobacteriia</taxon>
        <taxon>Sphingobacteriales</taxon>
        <taxon>Sphingobacteriaceae</taxon>
        <taxon>Sphingobacterium</taxon>
    </lineage>
</organism>
<dbReference type="InterPro" id="IPR032269">
    <property type="entry name" value="DUF4833"/>
</dbReference>
<feature type="domain" description="DUF4833" evidence="2">
    <location>
        <begin position="35"/>
        <end position="172"/>
    </location>
</feature>
<name>A0A5S5DJ78_9SPHI</name>
<evidence type="ECO:0000259" key="2">
    <source>
        <dbReference type="Pfam" id="PF16117"/>
    </source>
</evidence>
<keyword evidence="1" id="KW-0732">Signal</keyword>
<evidence type="ECO:0000256" key="1">
    <source>
        <dbReference type="SAM" id="SignalP"/>
    </source>
</evidence>
<dbReference type="Pfam" id="PF16117">
    <property type="entry name" value="DUF4833"/>
    <property type="match status" value="1"/>
</dbReference>
<keyword evidence="4" id="KW-1185">Reference proteome</keyword>
<comment type="caution">
    <text evidence="3">The sequence shown here is derived from an EMBL/GenBank/DDBJ whole genome shotgun (WGS) entry which is preliminary data.</text>
</comment>
<dbReference type="EMBL" id="VNHX01000008">
    <property type="protein sequence ID" value="TYP95967.1"/>
    <property type="molecule type" value="Genomic_DNA"/>
</dbReference>
<feature type="chain" id="PRO_5024467692" evidence="1">
    <location>
        <begin position="22"/>
        <end position="176"/>
    </location>
</feature>
<protein>
    <submittedName>
        <fullName evidence="3">Uncharacterized protein DUF4833</fullName>
    </submittedName>
</protein>
<accession>A0A5S5DJ78</accession>
<evidence type="ECO:0000313" key="4">
    <source>
        <dbReference type="Proteomes" id="UP000325105"/>
    </source>
</evidence>
<dbReference type="OrthoDB" id="9785831at2"/>
<dbReference type="RefSeq" id="WP_148908422.1">
    <property type="nucleotide sequence ID" value="NZ_VNHX01000008.1"/>
</dbReference>
<feature type="signal peptide" evidence="1">
    <location>
        <begin position="1"/>
        <end position="21"/>
    </location>
</feature>
<dbReference type="Proteomes" id="UP000325105">
    <property type="component" value="Unassembled WGS sequence"/>
</dbReference>
<reference evidence="3 4" key="1">
    <citation type="submission" date="2019-07" db="EMBL/GenBank/DDBJ databases">
        <title>Genomic Encyclopedia of Archaeal and Bacterial Type Strains, Phase II (KMG-II): from individual species to whole genera.</title>
        <authorList>
            <person name="Goeker M."/>
        </authorList>
    </citation>
    <scope>NUCLEOTIDE SEQUENCE [LARGE SCALE GENOMIC DNA]</scope>
    <source>
        <strain evidence="3 4">DSM 18850</strain>
    </source>
</reference>
<dbReference type="AlphaFoldDB" id="A0A5S5DJ78"/>